<dbReference type="InterPro" id="IPR000866">
    <property type="entry name" value="AhpC/TSA"/>
</dbReference>
<accession>A0AAC9I3D1</accession>
<reference evidence="6 7" key="1">
    <citation type="submission" date="2016-10" db="EMBL/GenBank/DDBJ databases">
        <title>Flavobacterium gilvum sp. nov., isolated from stream water.</title>
        <authorList>
            <person name="Shin S.-K."/>
            <person name="Cho Y.-J."/>
            <person name="Yi H."/>
        </authorList>
    </citation>
    <scope>NUCLEOTIDE SEQUENCE [LARGE SCALE GENOMIC DNA]</scope>
    <source>
        <strain evidence="6 7">EM1308</strain>
    </source>
</reference>
<dbReference type="EMBL" id="CP017479">
    <property type="protein sequence ID" value="AOW08058.1"/>
    <property type="molecule type" value="Genomic_DNA"/>
</dbReference>
<dbReference type="InterPro" id="IPR050553">
    <property type="entry name" value="Thioredoxin_ResA/DsbE_sf"/>
</dbReference>
<dbReference type="InterPro" id="IPR025380">
    <property type="entry name" value="DUF4369"/>
</dbReference>
<dbReference type="SUPFAM" id="SSF52833">
    <property type="entry name" value="Thioredoxin-like"/>
    <property type="match status" value="1"/>
</dbReference>
<dbReference type="InterPro" id="IPR013766">
    <property type="entry name" value="Thioredoxin_domain"/>
</dbReference>
<dbReference type="RefSeq" id="WP_051877919.1">
    <property type="nucleotide sequence ID" value="NZ_CP017479.1"/>
</dbReference>
<dbReference type="Gene3D" id="3.40.30.10">
    <property type="entry name" value="Glutaredoxin"/>
    <property type="match status" value="1"/>
</dbReference>
<evidence type="ECO:0000256" key="3">
    <source>
        <dbReference type="ARBA" id="ARBA00023157"/>
    </source>
</evidence>
<gene>
    <name evidence="6" type="ORF">EM308_00205</name>
</gene>
<name>A0AAC9I3D1_9FLAO</name>
<keyword evidence="3" id="KW-1015">Disulfide bond</keyword>
<keyword evidence="4" id="KW-0676">Redox-active center</keyword>
<sequence length="397" mass="44977">MKKTLSFLFTIVSISCFSQNNSKFSLHGKTKDIADGTVLLLVNSLTEKKMDSSVVKNNTFLFKTKIGVFPIQTVLFNRNLGTKTIWLERNTMTFNSTENSFSNAVITGSKTDSLVGVLRKEMRALKTYEEIVENEMKFIQNNPNSILSAHNLSIMASVFGKKKSTELFSKMSDENKKSEYGKRISSLLLDLNDLKAIEIGEKYRDFSMKNQNEIEKKLSDLNGKVVLLEFWASWCSPCRAENPNLVNTYNKFKSSGFEIFAVSLDDNKDSWLKAIQKDGLNWEHVSDLKGRSSNKAALLYHINTIPENILIDRNGFVIGRNLRGEDLNNKLSEILSAPSLDVKQEKKGTTIKIPNSMIWKDENGKVLSESELETMINSRNYIPHIDTVKNTAILKKI</sequence>
<dbReference type="Pfam" id="PF14289">
    <property type="entry name" value="DUF4369"/>
    <property type="match status" value="1"/>
</dbReference>
<dbReference type="GO" id="GO:0016491">
    <property type="term" value="F:oxidoreductase activity"/>
    <property type="evidence" value="ECO:0007669"/>
    <property type="project" value="InterPro"/>
</dbReference>
<feature type="domain" description="Thioredoxin" evidence="5">
    <location>
        <begin position="197"/>
        <end position="340"/>
    </location>
</feature>
<evidence type="ECO:0000256" key="1">
    <source>
        <dbReference type="ARBA" id="ARBA00004196"/>
    </source>
</evidence>
<dbReference type="PANTHER" id="PTHR42852">
    <property type="entry name" value="THIOL:DISULFIDE INTERCHANGE PROTEIN DSBE"/>
    <property type="match status" value="1"/>
</dbReference>
<evidence type="ECO:0000256" key="4">
    <source>
        <dbReference type="ARBA" id="ARBA00023284"/>
    </source>
</evidence>
<organism evidence="6 7">
    <name type="scientific">Flavobacterium gilvum</name>
    <dbReference type="NCBI Taxonomy" id="1492737"/>
    <lineage>
        <taxon>Bacteria</taxon>
        <taxon>Pseudomonadati</taxon>
        <taxon>Bacteroidota</taxon>
        <taxon>Flavobacteriia</taxon>
        <taxon>Flavobacteriales</taxon>
        <taxon>Flavobacteriaceae</taxon>
        <taxon>Flavobacterium</taxon>
    </lineage>
</organism>
<dbReference type="AlphaFoldDB" id="A0AAC9I3D1"/>
<dbReference type="KEGG" id="fgl:EM308_00205"/>
<dbReference type="GO" id="GO:0017004">
    <property type="term" value="P:cytochrome complex assembly"/>
    <property type="evidence" value="ECO:0007669"/>
    <property type="project" value="UniProtKB-KW"/>
</dbReference>
<dbReference type="CDD" id="cd02966">
    <property type="entry name" value="TlpA_like_family"/>
    <property type="match status" value="1"/>
</dbReference>
<dbReference type="GO" id="GO:0030313">
    <property type="term" value="C:cell envelope"/>
    <property type="evidence" value="ECO:0007669"/>
    <property type="project" value="UniProtKB-SubCell"/>
</dbReference>
<dbReference type="InterPro" id="IPR036249">
    <property type="entry name" value="Thioredoxin-like_sf"/>
</dbReference>
<dbReference type="PROSITE" id="PS51352">
    <property type="entry name" value="THIOREDOXIN_2"/>
    <property type="match status" value="1"/>
</dbReference>
<keyword evidence="2" id="KW-0201">Cytochrome c-type biogenesis</keyword>
<proteinExistence type="predicted"/>
<dbReference type="PROSITE" id="PS51257">
    <property type="entry name" value="PROKAR_LIPOPROTEIN"/>
    <property type="match status" value="1"/>
</dbReference>
<dbReference type="Pfam" id="PF00578">
    <property type="entry name" value="AhpC-TSA"/>
    <property type="match status" value="1"/>
</dbReference>
<evidence type="ECO:0000313" key="6">
    <source>
        <dbReference type="EMBL" id="AOW08058.1"/>
    </source>
</evidence>
<protein>
    <recommendedName>
        <fullName evidence="5">Thioredoxin domain-containing protein</fullName>
    </recommendedName>
</protein>
<evidence type="ECO:0000256" key="2">
    <source>
        <dbReference type="ARBA" id="ARBA00022748"/>
    </source>
</evidence>
<evidence type="ECO:0000259" key="5">
    <source>
        <dbReference type="PROSITE" id="PS51352"/>
    </source>
</evidence>
<dbReference type="PANTHER" id="PTHR42852:SF6">
    <property type="entry name" value="THIOL:DISULFIDE INTERCHANGE PROTEIN DSBE"/>
    <property type="match status" value="1"/>
</dbReference>
<comment type="subcellular location">
    <subcellularLocation>
        <location evidence="1">Cell envelope</location>
    </subcellularLocation>
</comment>
<keyword evidence="7" id="KW-1185">Reference proteome</keyword>
<evidence type="ECO:0000313" key="7">
    <source>
        <dbReference type="Proteomes" id="UP000175968"/>
    </source>
</evidence>
<dbReference type="Proteomes" id="UP000175968">
    <property type="component" value="Chromosome"/>
</dbReference>
<dbReference type="GO" id="GO:0016209">
    <property type="term" value="F:antioxidant activity"/>
    <property type="evidence" value="ECO:0007669"/>
    <property type="project" value="InterPro"/>
</dbReference>